<reference evidence="1 2" key="1">
    <citation type="submission" date="2016-11" db="EMBL/GenBank/DDBJ databases">
        <authorList>
            <person name="Jaros S."/>
            <person name="Januszkiewicz K."/>
            <person name="Wedrychowicz H."/>
        </authorList>
    </citation>
    <scope>NUCLEOTIDE SEQUENCE [LARGE SCALE GENOMIC DNA]</scope>
    <source>
        <strain evidence="1 2">DSM 10068</strain>
    </source>
</reference>
<dbReference type="EMBL" id="FQXV01000001">
    <property type="protein sequence ID" value="SHH52245.1"/>
    <property type="molecule type" value="Genomic_DNA"/>
</dbReference>
<accession>A0A1M5TN67</accession>
<organism evidence="1 2">
    <name type="scientific">Sporobacter termitidis DSM 10068</name>
    <dbReference type="NCBI Taxonomy" id="1123282"/>
    <lineage>
        <taxon>Bacteria</taxon>
        <taxon>Bacillati</taxon>
        <taxon>Bacillota</taxon>
        <taxon>Clostridia</taxon>
        <taxon>Eubacteriales</taxon>
        <taxon>Oscillospiraceae</taxon>
        <taxon>Sporobacter</taxon>
    </lineage>
</organism>
<proteinExistence type="predicted"/>
<dbReference type="RefSeq" id="WP_073075747.1">
    <property type="nucleotide sequence ID" value="NZ_FQXV01000001.1"/>
</dbReference>
<sequence length="341" mass="39791">MDDNGQTPASLMHAESGDADMSALEKLADEFEWQYFDIPHDQRVYHYTSPDGLLGIVKDKGVNLRFTRYDCVNDFSEGRDVVRCYDLACRELLKDGQIGVDFYNAIKDIELDVSAVMSFSIDKHLTLDDREIDIGREYVPLLCEAYICCFSRDGDSLPMWNYYSKKGVSQGYNVGFDFGLTERENVTLLNESVHMEMVSVIYDDNEKLCDIKRIIDTVYKRSASDPGYQNCQLLIKDELKKRMFRFKSQFFAHEQEIRLVLYVPVEIPEDFRETDRLRIKYTSQNGYLVPYVDLVYKKELLHRITVGPLLEKEISIRTLQTIKTNYNYNYEIVTSNVPIRF</sequence>
<evidence type="ECO:0000313" key="2">
    <source>
        <dbReference type="Proteomes" id="UP000183995"/>
    </source>
</evidence>
<dbReference type="Pfam" id="PF11185">
    <property type="entry name" value="DUF2971"/>
    <property type="match status" value="1"/>
</dbReference>
<dbReference type="Proteomes" id="UP000183995">
    <property type="component" value="Unassembled WGS sequence"/>
</dbReference>
<evidence type="ECO:0008006" key="3">
    <source>
        <dbReference type="Google" id="ProtNLM"/>
    </source>
</evidence>
<dbReference type="AlphaFoldDB" id="A0A1M5TN67"/>
<dbReference type="OrthoDB" id="3034312at2"/>
<gene>
    <name evidence="1" type="ORF">SAMN02745823_00162</name>
</gene>
<dbReference type="InterPro" id="IPR021352">
    <property type="entry name" value="DUF2971"/>
</dbReference>
<protein>
    <recommendedName>
        <fullName evidence="3">DUF2971 domain-containing protein</fullName>
    </recommendedName>
</protein>
<keyword evidence="2" id="KW-1185">Reference proteome</keyword>
<name>A0A1M5TN67_9FIRM</name>
<evidence type="ECO:0000313" key="1">
    <source>
        <dbReference type="EMBL" id="SHH52245.1"/>
    </source>
</evidence>